<feature type="transmembrane region" description="Helical" evidence="6">
    <location>
        <begin position="312"/>
        <end position="336"/>
    </location>
</feature>
<keyword evidence="4 6" id="KW-1133">Transmembrane helix</keyword>
<evidence type="ECO:0000256" key="2">
    <source>
        <dbReference type="ARBA" id="ARBA00022448"/>
    </source>
</evidence>
<dbReference type="FunFam" id="1.20.1250.20:FF:000013">
    <property type="entry name" value="MFS general substrate transporter"/>
    <property type="match status" value="1"/>
</dbReference>
<keyword evidence="3 6" id="KW-0812">Transmembrane</keyword>
<name>A0A074WKL7_AURM1</name>
<feature type="transmembrane region" description="Helical" evidence="6">
    <location>
        <begin position="233"/>
        <end position="255"/>
    </location>
</feature>
<sequence>MATQGLAIQSYYHQQHSYTEHPEDIALSDLSHQASLQSLDNHDDDDDDDNSSVHSFELYTPDEEKSLLRKLDTRLVLFLALLYMLSFLDRSNIGNAKVAGLSTSLNLSSTQFEWLLTGFYMSYICFEWMTLLYKIFPPHAYISICVLAWGCLASLQSVSTGFGSMLILRILLGISEAAFGPGVPFYLSFFFKRNELAFRTGLFISAAPLASSFASTLAFAIVKLGKNTAIESWRILFIIEGFPSILVAVWAWYVIPDSPSTAPWLSARQRHIATLRLRKQTDTSQNDTFGNKQPKRFDWSAVRNTLRDPKSYLTAGCFFSLNVAFSSMPVFAPIIIQNMGYSAIKAQGLAAPPHLFAFVVVLVTSVISDRLQSRSIPIIIHASSALIGYLLLALSPILHLSSTAQYMCIFPITSGFFSAVTTVIVWTVNNQQSEEGRGSNVALLNVIGQLGPLLGTRLYPESDAPNYRKGHALCAVFMGLVAVLATILRLLLVRANASLREGRTSAKEEGAAVPLVGGHGVSTGDFEYML</sequence>
<dbReference type="Proteomes" id="UP000030672">
    <property type="component" value="Unassembled WGS sequence"/>
</dbReference>
<feature type="transmembrane region" description="Helical" evidence="6">
    <location>
        <begin position="75"/>
        <end position="94"/>
    </location>
</feature>
<evidence type="ECO:0000256" key="1">
    <source>
        <dbReference type="ARBA" id="ARBA00004141"/>
    </source>
</evidence>
<evidence type="ECO:0000256" key="5">
    <source>
        <dbReference type="ARBA" id="ARBA00023136"/>
    </source>
</evidence>
<feature type="transmembrane region" description="Helical" evidence="6">
    <location>
        <begin position="140"/>
        <end position="160"/>
    </location>
</feature>
<dbReference type="InterPro" id="IPR036259">
    <property type="entry name" value="MFS_trans_sf"/>
</dbReference>
<dbReference type="HOGENOM" id="CLU_001265_0_1_1"/>
<feature type="transmembrane region" description="Helical" evidence="6">
    <location>
        <begin position="348"/>
        <end position="367"/>
    </location>
</feature>
<dbReference type="EMBL" id="KL584833">
    <property type="protein sequence ID" value="KEQ62966.1"/>
    <property type="molecule type" value="Genomic_DNA"/>
</dbReference>
<dbReference type="PANTHER" id="PTHR43791:SF27">
    <property type="entry name" value="TRANSPORTER, PUTATIVE (AFU_ORTHOLOGUE AFUA_2G15730)-RELATED"/>
    <property type="match status" value="1"/>
</dbReference>
<keyword evidence="2" id="KW-0813">Transport</keyword>
<organism evidence="8 9">
    <name type="scientific">Aureobasidium melanogenum (strain CBS 110374)</name>
    <name type="common">Aureobasidium pullulans var. melanogenum</name>
    <dbReference type="NCBI Taxonomy" id="1043003"/>
    <lineage>
        <taxon>Eukaryota</taxon>
        <taxon>Fungi</taxon>
        <taxon>Dikarya</taxon>
        <taxon>Ascomycota</taxon>
        <taxon>Pezizomycotina</taxon>
        <taxon>Dothideomycetes</taxon>
        <taxon>Dothideomycetidae</taxon>
        <taxon>Dothideales</taxon>
        <taxon>Saccotheciaceae</taxon>
        <taxon>Aureobasidium</taxon>
    </lineage>
</organism>
<dbReference type="FunFam" id="1.20.1250.20:FF:000018">
    <property type="entry name" value="MFS transporter permease"/>
    <property type="match status" value="1"/>
</dbReference>
<feature type="domain" description="Major facilitator superfamily (MFS) profile" evidence="7">
    <location>
        <begin position="75"/>
        <end position="497"/>
    </location>
</feature>
<protein>
    <submittedName>
        <fullName evidence="8">MFS general substrate transporter</fullName>
    </submittedName>
</protein>
<feature type="transmembrane region" description="Helical" evidence="6">
    <location>
        <begin position="404"/>
        <end position="428"/>
    </location>
</feature>
<dbReference type="GO" id="GO:0016020">
    <property type="term" value="C:membrane"/>
    <property type="evidence" value="ECO:0007669"/>
    <property type="project" value="UniProtKB-SubCell"/>
</dbReference>
<feature type="transmembrane region" description="Helical" evidence="6">
    <location>
        <begin position="470"/>
        <end position="492"/>
    </location>
</feature>
<evidence type="ECO:0000256" key="3">
    <source>
        <dbReference type="ARBA" id="ARBA00022692"/>
    </source>
</evidence>
<reference evidence="8 9" key="1">
    <citation type="journal article" date="2014" name="BMC Genomics">
        <title>Genome sequencing of four Aureobasidium pullulans varieties: biotechnological potential, stress tolerance, and description of new species.</title>
        <authorList>
            <person name="Gostin Ar C."/>
            <person name="Ohm R.A."/>
            <person name="Kogej T."/>
            <person name="Sonjak S."/>
            <person name="Turk M."/>
            <person name="Zajc J."/>
            <person name="Zalar P."/>
            <person name="Grube M."/>
            <person name="Sun H."/>
            <person name="Han J."/>
            <person name="Sharma A."/>
            <person name="Chiniquy J."/>
            <person name="Ngan C.Y."/>
            <person name="Lipzen A."/>
            <person name="Barry K."/>
            <person name="Grigoriev I.V."/>
            <person name="Gunde-Cimerman N."/>
        </authorList>
    </citation>
    <scope>NUCLEOTIDE SEQUENCE [LARGE SCALE GENOMIC DNA]</scope>
    <source>
        <strain evidence="8 9">CBS 110374</strain>
    </source>
</reference>
<evidence type="ECO:0000313" key="9">
    <source>
        <dbReference type="Proteomes" id="UP000030672"/>
    </source>
</evidence>
<dbReference type="GO" id="GO:0022857">
    <property type="term" value="F:transmembrane transporter activity"/>
    <property type="evidence" value="ECO:0007669"/>
    <property type="project" value="InterPro"/>
</dbReference>
<proteinExistence type="predicted"/>
<keyword evidence="5 6" id="KW-0472">Membrane</keyword>
<feature type="transmembrane region" description="Helical" evidence="6">
    <location>
        <begin position="379"/>
        <end position="398"/>
    </location>
</feature>
<dbReference type="RefSeq" id="XP_040879989.1">
    <property type="nucleotide sequence ID" value="XM_041024698.1"/>
</dbReference>
<gene>
    <name evidence="8" type="ORF">M437DRAFT_66190</name>
</gene>
<feature type="transmembrane region" description="Helical" evidence="6">
    <location>
        <begin position="201"/>
        <end position="221"/>
    </location>
</feature>
<comment type="subcellular location">
    <subcellularLocation>
        <location evidence="1">Membrane</location>
        <topology evidence="1">Multi-pass membrane protein</topology>
    </subcellularLocation>
</comment>
<dbReference type="InterPro" id="IPR011701">
    <property type="entry name" value="MFS"/>
</dbReference>
<keyword evidence="9" id="KW-1185">Reference proteome</keyword>
<feature type="transmembrane region" description="Helical" evidence="6">
    <location>
        <begin position="166"/>
        <end position="189"/>
    </location>
</feature>
<feature type="transmembrane region" description="Helical" evidence="6">
    <location>
        <begin position="440"/>
        <end position="458"/>
    </location>
</feature>
<dbReference type="PANTHER" id="PTHR43791">
    <property type="entry name" value="PERMEASE-RELATED"/>
    <property type="match status" value="1"/>
</dbReference>
<dbReference type="GeneID" id="63918071"/>
<accession>A0A074WKL7</accession>
<dbReference type="AlphaFoldDB" id="A0A074WKL7"/>
<dbReference type="PROSITE" id="PS50850">
    <property type="entry name" value="MFS"/>
    <property type="match status" value="1"/>
</dbReference>
<dbReference type="Gene3D" id="1.20.1250.20">
    <property type="entry name" value="MFS general substrate transporter like domains"/>
    <property type="match status" value="2"/>
</dbReference>
<feature type="transmembrane region" description="Helical" evidence="6">
    <location>
        <begin position="114"/>
        <end position="133"/>
    </location>
</feature>
<dbReference type="SUPFAM" id="SSF103473">
    <property type="entry name" value="MFS general substrate transporter"/>
    <property type="match status" value="1"/>
</dbReference>
<evidence type="ECO:0000256" key="6">
    <source>
        <dbReference type="SAM" id="Phobius"/>
    </source>
</evidence>
<evidence type="ECO:0000313" key="8">
    <source>
        <dbReference type="EMBL" id="KEQ62966.1"/>
    </source>
</evidence>
<dbReference type="Pfam" id="PF07690">
    <property type="entry name" value="MFS_1"/>
    <property type="match status" value="1"/>
</dbReference>
<evidence type="ECO:0000256" key="4">
    <source>
        <dbReference type="ARBA" id="ARBA00022989"/>
    </source>
</evidence>
<dbReference type="InterPro" id="IPR020846">
    <property type="entry name" value="MFS_dom"/>
</dbReference>
<evidence type="ECO:0000259" key="7">
    <source>
        <dbReference type="PROSITE" id="PS50850"/>
    </source>
</evidence>